<dbReference type="Gene3D" id="2.40.10.10">
    <property type="entry name" value="Trypsin-like serine proteases"/>
    <property type="match status" value="1"/>
</dbReference>
<evidence type="ECO:0000313" key="4">
    <source>
        <dbReference type="Proteomes" id="UP000721442"/>
    </source>
</evidence>
<evidence type="ECO:0000256" key="1">
    <source>
        <dbReference type="SAM" id="Coils"/>
    </source>
</evidence>
<sequence>MRKLIFIAMLFVPGFAFAGIGDKDAREYVDWAQPPYNRVVYLHVDKDTSCTAQYVAPDIIATARHCVVESDEFDNNASLGNEYEIQLHDGRKTSVVLEKYGDNLDTDDWALLRVKDVKFFSTEFFSEPTGAVTFPVPVMGLGFGWLRILSDDEIALLRWYLNDIVRMPMGTDVDGYLKSDAALLRELALLLDNKSLRDWDEQTQGYRLKVDKTCSITGMYDTYNFRTECDGVSGNSGGAVLNRDSLVLYGIFSRSKSSFEPQGDYITAVSFNFFANALSEMKKLSPQVSDVPDIIAGDKTWVVQTTLTDDDNKAPSDAAQSVDENIVNNDGLTPISASNIPREEDLALQKDELDELEASVAARIRGYSDEMSDKDVLEILSDFVLYQDKLEQYEQAQQEYEEAKQREQSLANRLVGGVAIGAGGVGGMQLAAAIAEKRVDADAERDMAAYLATFRCDYGAGMNVVGGSVNVQLPGANVLLPLYNEYTTLAADLRVRKEALGMASGIEAEVISDAATSGLYDNEAVGITDGSYASISRALMNPNGADAAEWADQKEQTAQQMKTGGAVAGAGVGAGVLGNIVENIVHGAQSNKNEPQKR</sequence>
<evidence type="ECO:0000256" key="2">
    <source>
        <dbReference type="SAM" id="SignalP"/>
    </source>
</evidence>
<comment type="caution">
    <text evidence="3">The sequence shown here is derived from an EMBL/GenBank/DDBJ whole genome shotgun (WGS) entry which is preliminary data.</text>
</comment>
<gene>
    <name evidence="3" type="ORF">IAC77_01790</name>
</gene>
<feature type="chain" id="PRO_5037865622" evidence="2">
    <location>
        <begin position="19"/>
        <end position="598"/>
    </location>
</feature>
<accession>A0A940IAB8</accession>
<proteinExistence type="predicted"/>
<dbReference type="InterPro" id="IPR009003">
    <property type="entry name" value="Peptidase_S1_PA"/>
</dbReference>
<dbReference type="Pfam" id="PF13365">
    <property type="entry name" value="Trypsin_2"/>
    <property type="match status" value="1"/>
</dbReference>
<name>A0A940IAB8_9PROT</name>
<dbReference type="GO" id="GO:0008233">
    <property type="term" value="F:peptidase activity"/>
    <property type="evidence" value="ECO:0007669"/>
    <property type="project" value="UniProtKB-KW"/>
</dbReference>
<dbReference type="GO" id="GO:0006508">
    <property type="term" value="P:proteolysis"/>
    <property type="evidence" value="ECO:0007669"/>
    <property type="project" value="UniProtKB-KW"/>
</dbReference>
<keyword evidence="2" id="KW-0732">Signal</keyword>
<dbReference type="EMBL" id="JADINE010000026">
    <property type="protein sequence ID" value="MBO8407175.1"/>
    <property type="molecule type" value="Genomic_DNA"/>
</dbReference>
<dbReference type="Proteomes" id="UP000721442">
    <property type="component" value="Unassembled WGS sequence"/>
</dbReference>
<dbReference type="InterPro" id="IPR043504">
    <property type="entry name" value="Peptidase_S1_PA_chymotrypsin"/>
</dbReference>
<protein>
    <submittedName>
        <fullName evidence="3">Trypsin-like serine protease</fullName>
    </submittedName>
</protein>
<dbReference type="SUPFAM" id="SSF50494">
    <property type="entry name" value="Trypsin-like serine proteases"/>
    <property type="match status" value="1"/>
</dbReference>
<dbReference type="AlphaFoldDB" id="A0A940IAB8"/>
<organism evidence="3 4">
    <name type="scientific">Candidatus Enterousia excrementavium</name>
    <dbReference type="NCBI Taxonomy" id="2840789"/>
    <lineage>
        <taxon>Bacteria</taxon>
        <taxon>Pseudomonadati</taxon>
        <taxon>Pseudomonadota</taxon>
        <taxon>Alphaproteobacteria</taxon>
        <taxon>Candidatus Enterousia</taxon>
    </lineage>
</organism>
<reference evidence="3" key="1">
    <citation type="submission" date="2020-10" db="EMBL/GenBank/DDBJ databases">
        <authorList>
            <person name="Gilroy R."/>
        </authorList>
    </citation>
    <scope>NUCLEOTIDE SEQUENCE</scope>
    <source>
        <strain evidence="3">B1-16210</strain>
    </source>
</reference>
<reference evidence="3" key="2">
    <citation type="journal article" date="2021" name="PeerJ">
        <title>Extensive microbial diversity within the chicken gut microbiome revealed by metagenomics and culture.</title>
        <authorList>
            <person name="Gilroy R."/>
            <person name="Ravi A."/>
            <person name="Getino M."/>
            <person name="Pursley I."/>
            <person name="Horton D.L."/>
            <person name="Alikhan N.F."/>
            <person name="Baker D."/>
            <person name="Gharbi K."/>
            <person name="Hall N."/>
            <person name="Watson M."/>
            <person name="Adriaenssens E.M."/>
            <person name="Foster-Nyarko E."/>
            <person name="Jarju S."/>
            <person name="Secka A."/>
            <person name="Antonio M."/>
            <person name="Oren A."/>
            <person name="Chaudhuri R.R."/>
            <person name="La Ragione R."/>
            <person name="Hildebrand F."/>
            <person name="Pallen M.J."/>
        </authorList>
    </citation>
    <scope>NUCLEOTIDE SEQUENCE</scope>
    <source>
        <strain evidence="3">B1-16210</strain>
    </source>
</reference>
<keyword evidence="3" id="KW-0378">Hydrolase</keyword>
<evidence type="ECO:0000313" key="3">
    <source>
        <dbReference type="EMBL" id="MBO8407175.1"/>
    </source>
</evidence>
<feature type="coiled-coil region" evidence="1">
    <location>
        <begin position="383"/>
        <end position="413"/>
    </location>
</feature>
<feature type="signal peptide" evidence="2">
    <location>
        <begin position="1"/>
        <end position="18"/>
    </location>
</feature>
<keyword evidence="1" id="KW-0175">Coiled coil</keyword>
<keyword evidence="3" id="KW-0645">Protease</keyword>